<keyword evidence="9" id="KW-1185">Reference proteome</keyword>
<feature type="domain" description="RagB/SusD" evidence="6">
    <location>
        <begin position="270"/>
        <end position="514"/>
    </location>
</feature>
<dbReference type="AlphaFoldDB" id="A0A1M5AZR4"/>
<dbReference type="InterPro" id="IPR011990">
    <property type="entry name" value="TPR-like_helical_dom_sf"/>
</dbReference>
<dbReference type="Pfam" id="PF07980">
    <property type="entry name" value="SusD_RagB"/>
    <property type="match status" value="1"/>
</dbReference>
<gene>
    <name evidence="8" type="ORF">SAMN05444008_10777</name>
</gene>
<dbReference type="GO" id="GO:0009279">
    <property type="term" value="C:cell outer membrane"/>
    <property type="evidence" value="ECO:0007669"/>
    <property type="project" value="UniProtKB-SubCell"/>
</dbReference>
<reference evidence="8 9" key="1">
    <citation type="submission" date="2016-11" db="EMBL/GenBank/DDBJ databases">
        <authorList>
            <person name="Jaros S."/>
            <person name="Januszkiewicz K."/>
            <person name="Wedrychowicz H."/>
        </authorList>
    </citation>
    <scope>NUCLEOTIDE SEQUENCE [LARGE SCALE GENOMIC DNA]</scope>
    <source>
        <strain evidence="8 9">DSM 26897</strain>
    </source>
</reference>
<dbReference type="PROSITE" id="PS51257">
    <property type="entry name" value="PROKAR_LIPOPROTEIN"/>
    <property type="match status" value="1"/>
</dbReference>
<dbReference type="Pfam" id="PF14322">
    <property type="entry name" value="SusD-like_3"/>
    <property type="match status" value="1"/>
</dbReference>
<dbReference type="InterPro" id="IPR012944">
    <property type="entry name" value="SusD_RagB_dom"/>
</dbReference>
<evidence type="ECO:0000256" key="3">
    <source>
        <dbReference type="ARBA" id="ARBA00022729"/>
    </source>
</evidence>
<protein>
    <submittedName>
        <fullName evidence="8">Starch-binding associating with outer membrane</fullName>
    </submittedName>
</protein>
<sequence>MKKSIYIIGACCLLTMGCDKKLDQVDPNNLTNEGYYTTKEQAYGAVTAIYNGLITDGTYQRSLPGLQDSRGDDFAGDSPWGDLELTGQFIIPTTSGPVEWIWRDLYIVVNRANQALENVGKYSNDVLPAAEKDRLIGQAHFLRGFAYFTLATNFKTVPVITSSAQSASDFYPATASEETLWNQIYTDLAAAQAKLPVSYANVTGLDAGQKGRATKGAATGLLGKAYLYRKDYNKAAAELAKFFSGDLLNVYSLMPNYADNFKDVNENNAESLFEIQFDKTGGTVMNWTGNPSTQWRTAEAFSITYGMEGAGFSDYLPTTWIYNEFKQERTTANKLDPRLLATIASYEPTENSTQAYGRAWFNPQNKIYPRKYTYDGQGVAAEVVEGGINYRILRFADVLLMYAEALNELNRTAEAYPFIQRVRSRAGLPDLATTKPGLSQAAMRNQIAHERALEFSIEGQRIHDIIRWGWLYDAAKLAELKAHDKDFNTWTPGNEYLPIPQRELDVNKNLKPNPAN</sequence>
<dbReference type="Gene3D" id="1.25.40.390">
    <property type="match status" value="1"/>
</dbReference>
<keyword evidence="5" id="KW-0998">Cell outer membrane</keyword>
<dbReference type="OrthoDB" id="5694214at2"/>
<dbReference type="InterPro" id="IPR033985">
    <property type="entry name" value="SusD-like_N"/>
</dbReference>
<dbReference type="RefSeq" id="WP_073042810.1">
    <property type="nucleotide sequence ID" value="NZ_FQUO01000007.1"/>
</dbReference>
<dbReference type="CDD" id="cd08977">
    <property type="entry name" value="SusD"/>
    <property type="match status" value="1"/>
</dbReference>
<evidence type="ECO:0000256" key="5">
    <source>
        <dbReference type="ARBA" id="ARBA00023237"/>
    </source>
</evidence>
<dbReference type="SUPFAM" id="SSF48452">
    <property type="entry name" value="TPR-like"/>
    <property type="match status" value="1"/>
</dbReference>
<comment type="similarity">
    <text evidence="2">Belongs to the SusD family.</text>
</comment>
<evidence type="ECO:0000313" key="9">
    <source>
        <dbReference type="Proteomes" id="UP000184368"/>
    </source>
</evidence>
<proteinExistence type="inferred from homology"/>
<name>A0A1M5AZR4_9BACT</name>
<evidence type="ECO:0000256" key="1">
    <source>
        <dbReference type="ARBA" id="ARBA00004442"/>
    </source>
</evidence>
<evidence type="ECO:0000313" key="8">
    <source>
        <dbReference type="EMBL" id="SHF35738.1"/>
    </source>
</evidence>
<evidence type="ECO:0000256" key="4">
    <source>
        <dbReference type="ARBA" id="ARBA00023136"/>
    </source>
</evidence>
<keyword evidence="4" id="KW-0472">Membrane</keyword>
<evidence type="ECO:0000256" key="2">
    <source>
        <dbReference type="ARBA" id="ARBA00006275"/>
    </source>
</evidence>
<dbReference type="EMBL" id="FQUO01000007">
    <property type="protein sequence ID" value="SHF35738.1"/>
    <property type="molecule type" value="Genomic_DNA"/>
</dbReference>
<evidence type="ECO:0000259" key="7">
    <source>
        <dbReference type="Pfam" id="PF14322"/>
    </source>
</evidence>
<evidence type="ECO:0000259" key="6">
    <source>
        <dbReference type="Pfam" id="PF07980"/>
    </source>
</evidence>
<feature type="domain" description="SusD-like N-terminal" evidence="7">
    <location>
        <begin position="95"/>
        <end position="227"/>
    </location>
</feature>
<comment type="subcellular location">
    <subcellularLocation>
        <location evidence="1">Cell outer membrane</location>
    </subcellularLocation>
</comment>
<accession>A0A1M5AZR4</accession>
<keyword evidence="3" id="KW-0732">Signal</keyword>
<dbReference type="STRING" id="1302690.BUE76_16365"/>
<dbReference type="Proteomes" id="UP000184368">
    <property type="component" value="Unassembled WGS sequence"/>
</dbReference>
<organism evidence="8 9">
    <name type="scientific">Cnuella takakiae</name>
    <dbReference type="NCBI Taxonomy" id="1302690"/>
    <lineage>
        <taxon>Bacteria</taxon>
        <taxon>Pseudomonadati</taxon>
        <taxon>Bacteroidota</taxon>
        <taxon>Chitinophagia</taxon>
        <taxon>Chitinophagales</taxon>
        <taxon>Chitinophagaceae</taxon>
        <taxon>Cnuella</taxon>
    </lineage>
</organism>